<name>A0ACC0B4U9_CATRO</name>
<proteinExistence type="predicted"/>
<evidence type="ECO:0000313" key="2">
    <source>
        <dbReference type="Proteomes" id="UP001060085"/>
    </source>
</evidence>
<protein>
    <submittedName>
        <fullName evidence="1">Uncharacterized protein</fullName>
    </submittedName>
</protein>
<gene>
    <name evidence="1" type="ORF">M9H77_17538</name>
</gene>
<reference evidence="2" key="1">
    <citation type="journal article" date="2023" name="Nat. Plants">
        <title>Single-cell RNA sequencing provides a high-resolution roadmap for understanding the multicellular compartmentation of specialized metabolism.</title>
        <authorList>
            <person name="Sun S."/>
            <person name="Shen X."/>
            <person name="Li Y."/>
            <person name="Li Y."/>
            <person name="Wang S."/>
            <person name="Li R."/>
            <person name="Zhang H."/>
            <person name="Shen G."/>
            <person name="Guo B."/>
            <person name="Wei J."/>
            <person name="Xu J."/>
            <person name="St-Pierre B."/>
            <person name="Chen S."/>
            <person name="Sun C."/>
        </authorList>
    </citation>
    <scope>NUCLEOTIDE SEQUENCE [LARGE SCALE GENOMIC DNA]</scope>
</reference>
<organism evidence="1 2">
    <name type="scientific">Catharanthus roseus</name>
    <name type="common">Madagascar periwinkle</name>
    <name type="synonym">Vinca rosea</name>
    <dbReference type="NCBI Taxonomy" id="4058"/>
    <lineage>
        <taxon>Eukaryota</taxon>
        <taxon>Viridiplantae</taxon>
        <taxon>Streptophyta</taxon>
        <taxon>Embryophyta</taxon>
        <taxon>Tracheophyta</taxon>
        <taxon>Spermatophyta</taxon>
        <taxon>Magnoliopsida</taxon>
        <taxon>eudicotyledons</taxon>
        <taxon>Gunneridae</taxon>
        <taxon>Pentapetalae</taxon>
        <taxon>asterids</taxon>
        <taxon>lamiids</taxon>
        <taxon>Gentianales</taxon>
        <taxon>Apocynaceae</taxon>
        <taxon>Rauvolfioideae</taxon>
        <taxon>Vinceae</taxon>
        <taxon>Catharanthinae</taxon>
        <taxon>Catharanthus</taxon>
    </lineage>
</organism>
<keyword evidence="2" id="KW-1185">Reference proteome</keyword>
<dbReference type="EMBL" id="CM044704">
    <property type="protein sequence ID" value="KAI5667685.1"/>
    <property type="molecule type" value="Genomic_DNA"/>
</dbReference>
<accession>A0ACC0B4U9</accession>
<evidence type="ECO:0000313" key="1">
    <source>
        <dbReference type="EMBL" id="KAI5667685.1"/>
    </source>
</evidence>
<sequence length="122" mass="13802">MKEARKNAEHSLLAMVGPVPTIPNRFLVKKGRVEGYLPSTVEYMWLPIYGKKMDDRESQKVKNLLHGAFTSAGPKKIKDNDRNMANSLVVYMEKALKIKLEGFEYQGKASKLLSICTISKDQ</sequence>
<dbReference type="Proteomes" id="UP001060085">
    <property type="component" value="Linkage Group LG04"/>
</dbReference>
<comment type="caution">
    <text evidence="1">The sequence shown here is derived from an EMBL/GenBank/DDBJ whole genome shotgun (WGS) entry which is preliminary data.</text>
</comment>